<evidence type="ECO:0000313" key="1">
    <source>
        <dbReference type="EMBL" id="GHA04424.1"/>
    </source>
</evidence>
<dbReference type="RefSeq" id="WP_189399158.1">
    <property type="nucleotide sequence ID" value="NZ_BMXA01000002.1"/>
</dbReference>
<protein>
    <submittedName>
        <fullName evidence="1">Uncharacterized protein</fullName>
    </submittedName>
</protein>
<reference evidence="1" key="2">
    <citation type="submission" date="2020-09" db="EMBL/GenBank/DDBJ databases">
        <authorList>
            <person name="Sun Q."/>
            <person name="Kim S."/>
        </authorList>
    </citation>
    <scope>NUCLEOTIDE SEQUENCE</scope>
    <source>
        <strain evidence="1">KCTC 12711</strain>
    </source>
</reference>
<comment type="caution">
    <text evidence="1">The sequence shown here is derived from an EMBL/GenBank/DDBJ whole genome shotgun (WGS) entry which is preliminary data.</text>
</comment>
<dbReference type="Proteomes" id="UP000614811">
    <property type="component" value="Unassembled WGS sequence"/>
</dbReference>
<proteinExistence type="predicted"/>
<gene>
    <name evidence="1" type="ORF">GCM10008090_12240</name>
</gene>
<organism evidence="1 2">
    <name type="scientific">Arenicella chitinivorans</name>
    <dbReference type="NCBI Taxonomy" id="1329800"/>
    <lineage>
        <taxon>Bacteria</taxon>
        <taxon>Pseudomonadati</taxon>
        <taxon>Pseudomonadota</taxon>
        <taxon>Gammaproteobacteria</taxon>
        <taxon>Arenicellales</taxon>
        <taxon>Arenicellaceae</taxon>
        <taxon>Arenicella</taxon>
    </lineage>
</organism>
<dbReference type="AlphaFoldDB" id="A0A918RNV1"/>
<accession>A0A918RNV1</accession>
<name>A0A918RNV1_9GAMM</name>
<reference evidence="1" key="1">
    <citation type="journal article" date="2014" name="Int. J. Syst. Evol. Microbiol.">
        <title>Complete genome sequence of Corynebacterium casei LMG S-19264T (=DSM 44701T), isolated from a smear-ripened cheese.</title>
        <authorList>
            <consortium name="US DOE Joint Genome Institute (JGI-PGF)"/>
            <person name="Walter F."/>
            <person name="Albersmeier A."/>
            <person name="Kalinowski J."/>
            <person name="Ruckert C."/>
        </authorList>
    </citation>
    <scope>NUCLEOTIDE SEQUENCE</scope>
    <source>
        <strain evidence="1">KCTC 12711</strain>
    </source>
</reference>
<dbReference type="EMBL" id="BMXA01000002">
    <property type="protein sequence ID" value="GHA04424.1"/>
    <property type="molecule type" value="Genomic_DNA"/>
</dbReference>
<keyword evidence="2" id="KW-1185">Reference proteome</keyword>
<sequence>MNSAYQSTRYQYRWLTAAWLLTTIIWTGNAVAQSNFVKAARLPSDVQPSCTADISPWFAGDEVTPNGWVKPANSLAPIFADFKNNTRCDFYKWGAQMFLWLTSGEGVHHVFNTSPGFYNISVEEDGKREFLPGGLLRLGVRKAKTDEQIELGQAGGFDVLVSQTGSLVYYGLHVNDVFALYTTGKKMGAFNDRLRWLSGQEDPACLAQYESCASKDNVFCSKQLEHCTHNNFPATKDQLDVVSEFADSYGYPLGYDKIALALELKTSWIELDQIIDPQRKATYVTERAVVPVFDRAPINTKTKKQQWPIVGTKETTLALVGMHVVGTVNGHPEMIWSTFEHVSNAPDAAYEYLTATGKGTQAYDASGTWNFMQEDGAEPTAITANARVSAYEKSDNYPDPECQRVSKDDTNTECIVNIAGQEIGTIDVLRVDPWGNDQSLTGALANNTDLASINVSVLSQLELGDVRGNYIQTGGVWTSEGQIPKDGKSTDLRGSLKLANTTMETFFQFPPICKDDFTPLNCFGCHGAENATEAVEISHIFDALQPLPKK</sequence>
<evidence type="ECO:0000313" key="2">
    <source>
        <dbReference type="Proteomes" id="UP000614811"/>
    </source>
</evidence>